<protein>
    <recommendedName>
        <fullName evidence="2">DUF8101 domain-containing protein</fullName>
    </recommendedName>
</protein>
<name>A0A7D5LBH2_9EURY</name>
<organism evidence="3 4">
    <name type="scientific">Halorarum salinum</name>
    <dbReference type="NCBI Taxonomy" id="2743089"/>
    <lineage>
        <taxon>Archaea</taxon>
        <taxon>Methanobacteriati</taxon>
        <taxon>Methanobacteriota</taxon>
        <taxon>Stenosarchaea group</taxon>
        <taxon>Halobacteria</taxon>
        <taxon>Halobacteriales</taxon>
        <taxon>Haloferacaceae</taxon>
        <taxon>Halorarum</taxon>
    </lineage>
</organism>
<dbReference type="EMBL" id="CP058579">
    <property type="protein sequence ID" value="QLG62752.1"/>
    <property type="molecule type" value="Genomic_DNA"/>
</dbReference>
<feature type="domain" description="DUF8101" evidence="2">
    <location>
        <begin position="1"/>
        <end position="89"/>
    </location>
</feature>
<gene>
    <name evidence="3" type="ORF">HUG12_13855</name>
</gene>
<dbReference type="InterPro" id="IPR058414">
    <property type="entry name" value="DUF8101"/>
</dbReference>
<evidence type="ECO:0000313" key="4">
    <source>
        <dbReference type="Proteomes" id="UP000509626"/>
    </source>
</evidence>
<keyword evidence="4" id="KW-1185">Reference proteome</keyword>
<evidence type="ECO:0000313" key="3">
    <source>
        <dbReference type="EMBL" id="QLG62752.1"/>
    </source>
</evidence>
<dbReference type="Pfam" id="PF26403">
    <property type="entry name" value="DUF8101"/>
    <property type="match status" value="1"/>
</dbReference>
<dbReference type="GeneID" id="56038564"/>
<dbReference type="OrthoDB" id="379240at2157"/>
<dbReference type="RefSeq" id="WP_179269337.1">
    <property type="nucleotide sequence ID" value="NZ_CP058579.1"/>
</dbReference>
<proteinExistence type="predicted"/>
<feature type="compositionally biased region" description="Basic and acidic residues" evidence="1">
    <location>
        <begin position="1"/>
        <end position="11"/>
    </location>
</feature>
<reference evidence="3 4" key="1">
    <citation type="submission" date="2020-06" db="EMBL/GenBank/DDBJ databases">
        <title>NJ-3-1, isolated from saline soil.</title>
        <authorList>
            <person name="Cui H.L."/>
            <person name="Shi X."/>
        </authorList>
    </citation>
    <scope>NUCLEOTIDE SEQUENCE [LARGE SCALE GENOMIC DNA]</scope>
    <source>
        <strain evidence="3 4">NJ-3-1</strain>
    </source>
</reference>
<accession>A0A7D5LBH2</accession>
<evidence type="ECO:0000256" key="1">
    <source>
        <dbReference type="SAM" id="MobiDB-lite"/>
    </source>
</evidence>
<evidence type="ECO:0000259" key="2">
    <source>
        <dbReference type="Pfam" id="PF26403"/>
    </source>
</evidence>
<sequence length="91" mass="10050">MTDERTDRPGDVDATLSGLLSTARGHASEGETDELLDALEAVATVARAELPETGRRERVLFGCSRVEYHAEADHEVAAEYLRVMERLFDSD</sequence>
<dbReference type="AlphaFoldDB" id="A0A7D5LBH2"/>
<dbReference type="KEGG" id="halu:HUG12_13855"/>
<dbReference type="Proteomes" id="UP000509626">
    <property type="component" value="Chromosome"/>
</dbReference>
<feature type="region of interest" description="Disordered" evidence="1">
    <location>
        <begin position="1"/>
        <end position="31"/>
    </location>
</feature>